<dbReference type="Proteomes" id="UP000028702">
    <property type="component" value="Unassembled WGS sequence"/>
</dbReference>
<dbReference type="InterPro" id="IPR006498">
    <property type="entry name" value="Tail_tube"/>
</dbReference>
<dbReference type="STRING" id="1333998.M2A_0093"/>
<protein>
    <submittedName>
        <fullName evidence="1">Phage major tail tube protein</fullName>
    </submittedName>
</protein>
<evidence type="ECO:0000313" key="1">
    <source>
        <dbReference type="EMBL" id="GAK43594.1"/>
    </source>
</evidence>
<accession>A0A081B6C6</accession>
<comment type="caution">
    <text evidence="1">The sequence shown here is derived from an EMBL/GenBank/DDBJ whole genome shotgun (WGS) entry which is preliminary data.</text>
</comment>
<dbReference type="RefSeq" id="WP_045441660.1">
    <property type="nucleotide sequence ID" value="NZ_BBIO01000001.1"/>
</dbReference>
<reference evidence="1 2" key="1">
    <citation type="submission" date="2014-07" db="EMBL/GenBank/DDBJ databases">
        <title>Tepidicaulis marinum gen. nov., sp. nov., a novel marine bacterium denitrifying nitrate to nitrous oxide strictly under microaerobic conditions.</title>
        <authorList>
            <person name="Takeuchi M."/>
            <person name="Yamagishi T."/>
            <person name="Kamagata Y."/>
            <person name="Oshima K."/>
            <person name="Hattori M."/>
            <person name="Katayama T."/>
            <person name="Hanada S."/>
            <person name="Tamaki H."/>
            <person name="Marumo K."/>
            <person name="Maeda H."/>
            <person name="Nedachi M."/>
            <person name="Iwasaki W."/>
            <person name="Suwa Y."/>
            <person name="Sakata S."/>
        </authorList>
    </citation>
    <scope>NUCLEOTIDE SEQUENCE [LARGE SCALE GENOMIC DNA]</scope>
    <source>
        <strain evidence="1 2">MA2</strain>
    </source>
</reference>
<sequence length="165" mass="18141">MLPKTLRNFTGFIDGFGYAGKIKEGVPPTVSLQVEEYLAGGMAAPIDIDMGAVEKMECSMTFSEFSNALYAHIGKTDTPLTLRGAQVGPNGETESVIYQMRGLLREVEPGTWQRGSMPDKKLMFTPHYLKISVADQPVVEIDAENMIRRIAGVDQMADQRRALGL</sequence>
<name>A0A081B6C6_9HYPH</name>
<dbReference type="eggNOG" id="COG3498">
    <property type="taxonomic scope" value="Bacteria"/>
</dbReference>
<evidence type="ECO:0000313" key="2">
    <source>
        <dbReference type="Proteomes" id="UP000028702"/>
    </source>
</evidence>
<dbReference type="AlphaFoldDB" id="A0A081B6C6"/>
<dbReference type="Pfam" id="PF04985">
    <property type="entry name" value="Phage_tube"/>
    <property type="match status" value="1"/>
</dbReference>
<gene>
    <name evidence="1" type="ORF">M2A_0093</name>
</gene>
<organism evidence="1 2">
    <name type="scientific">Tepidicaulis marinus</name>
    <dbReference type="NCBI Taxonomy" id="1333998"/>
    <lineage>
        <taxon>Bacteria</taxon>
        <taxon>Pseudomonadati</taxon>
        <taxon>Pseudomonadota</taxon>
        <taxon>Alphaproteobacteria</taxon>
        <taxon>Hyphomicrobiales</taxon>
        <taxon>Parvibaculaceae</taxon>
        <taxon>Tepidicaulis</taxon>
    </lineage>
</organism>
<dbReference type="EMBL" id="BBIO01000001">
    <property type="protein sequence ID" value="GAK43594.1"/>
    <property type="molecule type" value="Genomic_DNA"/>
</dbReference>
<keyword evidence="2" id="KW-1185">Reference proteome</keyword>
<dbReference type="NCBIfam" id="TIGR01611">
    <property type="entry name" value="tail_tube"/>
    <property type="match status" value="1"/>
</dbReference>
<proteinExistence type="predicted"/>